<dbReference type="Gene3D" id="2.60.220.30">
    <property type="match status" value="1"/>
</dbReference>
<evidence type="ECO:0000256" key="5">
    <source>
        <dbReference type="ARBA" id="ARBA00022692"/>
    </source>
</evidence>
<dbReference type="InterPro" id="IPR057755">
    <property type="entry name" value="UNC5A-D-like_N"/>
</dbReference>
<keyword evidence="9 14" id="KW-0472">Membrane</keyword>
<dbReference type="FunFam" id="1.10.533.10:FF:000001">
    <property type="entry name" value="Unc-5 netrin receptor B"/>
    <property type="match status" value="1"/>
</dbReference>
<dbReference type="SMART" id="SM00218">
    <property type="entry name" value="ZU5"/>
    <property type="match status" value="1"/>
</dbReference>
<dbReference type="Pfam" id="PF13927">
    <property type="entry name" value="Ig_3"/>
    <property type="match status" value="1"/>
</dbReference>
<dbReference type="Pfam" id="PF00531">
    <property type="entry name" value="Death"/>
    <property type="match status" value="1"/>
</dbReference>
<feature type="domain" description="ZU5" evidence="16">
    <location>
        <begin position="497"/>
        <end position="640"/>
    </location>
</feature>
<evidence type="ECO:0000256" key="2">
    <source>
        <dbReference type="ARBA" id="ARBA00009844"/>
    </source>
</evidence>
<reference evidence="17" key="2">
    <citation type="submission" date="2025-08" db="UniProtKB">
        <authorList>
            <consortium name="Ensembl"/>
        </authorList>
    </citation>
    <scope>IDENTIFICATION</scope>
</reference>
<dbReference type="GO" id="GO:0033564">
    <property type="term" value="P:anterior/posterior axon guidance"/>
    <property type="evidence" value="ECO:0007669"/>
    <property type="project" value="TreeGrafter"/>
</dbReference>
<dbReference type="FunFam" id="2.20.100.10:FF:000008">
    <property type="entry name" value="Unc-5 netrin receptor C"/>
    <property type="match status" value="1"/>
</dbReference>
<keyword evidence="6" id="KW-0732">Signal</keyword>
<evidence type="ECO:0000256" key="12">
    <source>
        <dbReference type="ARBA" id="ARBA00023180"/>
    </source>
</evidence>
<dbReference type="PANTHER" id="PTHR12582">
    <property type="entry name" value="NETRIN RECEPTOR UNC5"/>
    <property type="match status" value="1"/>
</dbReference>
<evidence type="ECO:0000313" key="17">
    <source>
        <dbReference type="Ensembl" id="ENSOTSP00005143002.1"/>
    </source>
</evidence>
<dbReference type="InterPro" id="IPR000884">
    <property type="entry name" value="TSP1_rpt"/>
</dbReference>
<reference evidence="18" key="1">
    <citation type="journal article" date="2018" name="PLoS ONE">
        <title>Chinook salmon (Oncorhynchus tshawytscha) genome and transcriptome.</title>
        <authorList>
            <person name="Christensen K.A."/>
            <person name="Leong J.S."/>
            <person name="Sakhrani D."/>
            <person name="Biagi C.A."/>
            <person name="Minkley D.R."/>
            <person name="Withler R.E."/>
            <person name="Rondeau E.B."/>
            <person name="Koop B.F."/>
            <person name="Devlin R.H."/>
        </authorList>
    </citation>
    <scope>NUCLEOTIDE SEQUENCE [LARGE SCALE GENOMIC DNA]</scope>
</reference>
<dbReference type="Pfam" id="PF17217">
    <property type="entry name" value="UPA"/>
    <property type="match status" value="1"/>
</dbReference>
<accession>A0AAZ3RN37</accession>
<dbReference type="PRINTS" id="PR01705">
    <property type="entry name" value="TSP1REPEAT"/>
</dbReference>
<keyword evidence="11 14" id="KW-0675">Receptor</keyword>
<dbReference type="FunFam" id="2.60.40.10:FF:000039">
    <property type="entry name" value="Unc-5 netrin receptor C"/>
    <property type="match status" value="1"/>
</dbReference>
<dbReference type="GO" id="GO:0005042">
    <property type="term" value="F:netrin receptor activity"/>
    <property type="evidence" value="ECO:0007669"/>
    <property type="project" value="UniProtKB-UniRule"/>
</dbReference>
<dbReference type="SMART" id="SM00005">
    <property type="entry name" value="DEATH"/>
    <property type="match status" value="1"/>
</dbReference>
<dbReference type="InterPro" id="IPR037936">
    <property type="entry name" value="UNC5A-D"/>
</dbReference>
<dbReference type="SUPFAM" id="SSF47986">
    <property type="entry name" value="DEATH domain"/>
    <property type="match status" value="1"/>
</dbReference>
<keyword evidence="4" id="KW-1003">Cell membrane</keyword>
<evidence type="ECO:0000256" key="8">
    <source>
        <dbReference type="ARBA" id="ARBA00022989"/>
    </source>
</evidence>
<keyword evidence="3 14" id="KW-0217">Developmental protein</keyword>
<dbReference type="InterPro" id="IPR013783">
    <property type="entry name" value="Ig-like_fold"/>
</dbReference>
<dbReference type="SUPFAM" id="SSF48726">
    <property type="entry name" value="Immunoglobulin"/>
    <property type="match status" value="2"/>
</dbReference>
<dbReference type="FunFam" id="2.60.40.10:FF:000037">
    <property type="entry name" value="Unc-5 netrin receptor C"/>
    <property type="match status" value="1"/>
</dbReference>
<dbReference type="InterPro" id="IPR036383">
    <property type="entry name" value="TSP1_rpt_sf"/>
</dbReference>
<dbReference type="Gene3D" id="2.60.40.10">
    <property type="entry name" value="Immunoglobulins"/>
    <property type="match status" value="2"/>
</dbReference>
<evidence type="ECO:0000256" key="3">
    <source>
        <dbReference type="ARBA" id="ARBA00022473"/>
    </source>
</evidence>
<dbReference type="FunFam" id="2.20.100.10:FF:000002">
    <property type="entry name" value="Unc-5 netrin receptor C"/>
    <property type="match status" value="1"/>
</dbReference>
<dbReference type="SMART" id="SM00408">
    <property type="entry name" value="IGc2"/>
    <property type="match status" value="1"/>
</dbReference>
<dbReference type="PROSITE" id="PS51145">
    <property type="entry name" value="ZU5"/>
    <property type="match status" value="1"/>
</dbReference>
<dbReference type="InterPro" id="IPR000906">
    <property type="entry name" value="ZU5_dom"/>
</dbReference>
<dbReference type="Pfam" id="PF25609">
    <property type="entry name" value="Unc5_NetrinR_N"/>
    <property type="match status" value="1"/>
</dbReference>
<dbReference type="Pfam" id="PF00791">
    <property type="entry name" value="ZU5"/>
    <property type="match status" value="1"/>
</dbReference>
<dbReference type="InterPro" id="IPR003598">
    <property type="entry name" value="Ig_sub2"/>
</dbReference>
<evidence type="ECO:0000256" key="7">
    <source>
        <dbReference type="ARBA" id="ARBA00022737"/>
    </source>
</evidence>
<dbReference type="SMART" id="SM00209">
    <property type="entry name" value="TSP1"/>
    <property type="match status" value="2"/>
</dbReference>
<dbReference type="SUPFAM" id="SSF82895">
    <property type="entry name" value="TSP-1 type 1 repeat"/>
    <property type="match status" value="2"/>
</dbReference>
<keyword evidence="18" id="KW-1185">Reference proteome</keyword>
<evidence type="ECO:0000256" key="4">
    <source>
        <dbReference type="ARBA" id="ARBA00022475"/>
    </source>
</evidence>
<dbReference type="InterPro" id="IPR000488">
    <property type="entry name" value="Death_dom"/>
</dbReference>
<evidence type="ECO:0000256" key="9">
    <source>
        <dbReference type="ARBA" id="ARBA00023136"/>
    </source>
</evidence>
<feature type="domain" description="Ig-like" evidence="15">
    <location>
        <begin position="147"/>
        <end position="236"/>
    </location>
</feature>
<dbReference type="Pfam" id="PF00090">
    <property type="entry name" value="TSP_1"/>
    <property type="match status" value="2"/>
</dbReference>
<keyword evidence="10" id="KW-1015">Disulfide bond</keyword>
<dbReference type="Gene3D" id="2.20.100.10">
    <property type="entry name" value="Thrombospondin type-1 (TSP1) repeat"/>
    <property type="match status" value="2"/>
</dbReference>
<dbReference type="FunFam" id="2.60.220.30:FF:000003">
    <property type="entry name" value="Unc-5 netrin receptor C"/>
    <property type="match status" value="1"/>
</dbReference>
<keyword evidence="7" id="KW-0677">Repeat</keyword>
<evidence type="ECO:0000256" key="11">
    <source>
        <dbReference type="ARBA" id="ARBA00023170"/>
    </source>
</evidence>
<dbReference type="PROSITE" id="PS50835">
    <property type="entry name" value="IG_LIKE"/>
    <property type="match status" value="1"/>
</dbReference>
<dbReference type="Proteomes" id="UP000694402">
    <property type="component" value="Unassembled WGS sequence"/>
</dbReference>
<dbReference type="InterPro" id="IPR036179">
    <property type="entry name" value="Ig-like_dom_sf"/>
</dbReference>
<evidence type="ECO:0000256" key="6">
    <source>
        <dbReference type="ARBA" id="ARBA00022729"/>
    </source>
</evidence>
<sequence>MQASEFKPSVTSALSYFSVSGIGTEHVATATLPASFNDLLPHFLVEPDDEYIVKNKPVTLTCRSTPATQIYFKCNGEWVHQDDHLIDRTVDPATGKPIIRSVKIDISRQQVEKIFGLDDYWCQCVAWSTTGTQKSQKAYVRIAYLRKNFEEEPMAKEVALNQEVLLRCHPPEGVPAAEVEWQRNEHVIDPVNEPNFLVTADRNLIIKQARLADTANYTCVAKNIVARRKSSPATVLVYVNGGWSTWTTWSACSSVCGRGWQRRSRSCTNPTPLNGGMACDGQNVQKSACTATCPVDGGWSDWSNWSECGVDCSMWRSRECTQPSPGTGGKDCQGIDLQSLNCTSQQCLQTANGVEDVALYVGIVAVALCLTLILIVVVLVYRRKKEGLDADVADSSILTTGFQPMGIKPKNSHLLTIQPDLTTTTTSYQGTLHSRHDGTTHTGTSKFSMTNGPLLDPLPNGSHHTLHNGKMTSDPAEFMTRLSNQTYFKTLPRDVANTSYGTFNFLGGRLTIPNTGISLLIPPEAIPRGKIYEIYLTAQRKEDLRLPLAGCQTLLSPIVSCGPPGVVLTRPTILSMDHCSDACPENWAIRLKKQNYEGVWEDVLMMGEELISEPYYCQLEAETCRVFSEQLGRFSLVGESLNMSAAKRLRLVLFSDAYCSTLEYNIRVYCMDDTQDVFKEVMQMERQLGGRLIDEPHVLLFKDSYHNLRLSIHDMPQAHWRSKLLAGYQEIPFYHIWNGSQRFLHCTFTLERLNLSTCELTCQLCVWQVEGEGQSFSLDFNIDSRPLDPEFLLMDNNPSGSALAGPSAFQIPYLIRQKICSSLDTPCPNGADWRLLAQRLKLDRHMSFFASKASPTSVILDLWEAQHFHSGNLNQLATVMADIGKQEAMIFLVSDGEC</sequence>
<organism evidence="17 18">
    <name type="scientific">Oncorhynchus tshawytscha</name>
    <name type="common">Chinook salmon</name>
    <name type="synonym">Salmo tshawytscha</name>
    <dbReference type="NCBI Taxonomy" id="74940"/>
    <lineage>
        <taxon>Eukaryota</taxon>
        <taxon>Metazoa</taxon>
        <taxon>Chordata</taxon>
        <taxon>Craniata</taxon>
        <taxon>Vertebrata</taxon>
        <taxon>Euteleostomi</taxon>
        <taxon>Actinopterygii</taxon>
        <taxon>Neopterygii</taxon>
        <taxon>Teleostei</taxon>
        <taxon>Protacanthopterygii</taxon>
        <taxon>Salmoniformes</taxon>
        <taxon>Salmonidae</taxon>
        <taxon>Salmoninae</taxon>
        <taxon>Oncorhynchus</taxon>
    </lineage>
</organism>
<keyword evidence="8 14" id="KW-1133">Transmembrane helix</keyword>
<gene>
    <name evidence="17" type="primary">UNC5A</name>
</gene>
<dbReference type="InterPro" id="IPR003599">
    <property type="entry name" value="Ig_sub"/>
</dbReference>
<dbReference type="GO" id="GO:0005886">
    <property type="term" value="C:plasma membrane"/>
    <property type="evidence" value="ECO:0007669"/>
    <property type="project" value="UniProtKB-SubCell"/>
</dbReference>
<evidence type="ECO:0000256" key="13">
    <source>
        <dbReference type="ARBA" id="ARBA00023319"/>
    </source>
</evidence>
<dbReference type="PANTHER" id="PTHR12582:SF4">
    <property type="entry name" value="NETRIN RECEPTOR UNC5A"/>
    <property type="match status" value="1"/>
</dbReference>
<evidence type="ECO:0000256" key="1">
    <source>
        <dbReference type="ARBA" id="ARBA00004251"/>
    </source>
</evidence>
<reference evidence="17" key="3">
    <citation type="submission" date="2025-09" db="UniProtKB">
        <authorList>
            <consortium name="Ensembl"/>
        </authorList>
    </citation>
    <scope>IDENTIFICATION</scope>
</reference>
<dbReference type="Gene3D" id="1.10.533.10">
    <property type="entry name" value="Death Domain, Fas"/>
    <property type="match status" value="1"/>
</dbReference>
<keyword evidence="13 14" id="KW-0393">Immunoglobulin domain</keyword>
<evidence type="ECO:0000259" key="16">
    <source>
        <dbReference type="PROSITE" id="PS51145"/>
    </source>
</evidence>
<name>A0AAZ3RN37_ONCTS</name>
<evidence type="ECO:0000259" key="15">
    <source>
        <dbReference type="PROSITE" id="PS50835"/>
    </source>
</evidence>
<feature type="transmembrane region" description="Helical" evidence="14">
    <location>
        <begin position="357"/>
        <end position="381"/>
    </location>
</feature>
<evidence type="ECO:0000256" key="14">
    <source>
        <dbReference type="RuleBase" id="RU367033"/>
    </source>
</evidence>
<dbReference type="InterPro" id="IPR011029">
    <property type="entry name" value="DEATH-like_dom_sf"/>
</dbReference>
<dbReference type="AlphaFoldDB" id="A0AAZ3RN37"/>
<dbReference type="InterPro" id="IPR033772">
    <property type="entry name" value="UPA"/>
</dbReference>
<proteinExistence type="inferred from homology"/>
<dbReference type="GeneTree" id="ENSGT00950000182815"/>
<dbReference type="InterPro" id="IPR007110">
    <property type="entry name" value="Ig-like_dom"/>
</dbReference>
<keyword evidence="5 14" id="KW-0812">Transmembrane</keyword>
<dbReference type="Ensembl" id="ENSOTST00005189252.1">
    <property type="protein sequence ID" value="ENSOTSP00005143002.1"/>
    <property type="gene ID" value="ENSOTSG00005071586.1"/>
</dbReference>
<comment type="subcellular location">
    <subcellularLocation>
        <location evidence="1 14">Cell membrane</location>
        <topology evidence="1 14">Single-pass type I membrane protein</topology>
    </subcellularLocation>
</comment>
<protein>
    <recommendedName>
        <fullName evidence="14">Netrin receptor UNC5</fullName>
    </recommendedName>
</protein>
<keyword evidence="12" id="KW-0325">Glycoprotein</keyword>
<dbReference type="SMART" id="SM00409">
    <property type="entry name" value="IG"/>
    <property type="match status" value="2"/>
</dbReference>
<evidence type="ECO:0000313" key="18">
    <source>
        <dbReference type="Proteomes" id="UP000694402"/>
    </source>
</evidence>
<comment type="function">
    <text evidence="14">Receptor for netrin required for axon guidance. Mediates axon repulsion of neuronal growth cones in the developing nervous system upon ligand binding.</text>
</comment>
<comment type="similarity">
    <text evidence="2 14">Belongs to the unc-5 family.</text>
</comment>
<dbReference type="PROSITE" id="PS50092">
    <property type="entry name" value="TSP1"/>
    <property type="match status" value="2"/>
</dbReference>
<evidence type="ECO:0000256" key="10">
    <source>
        <dbReference type="ARBA" id="ARBA00023157"/>
    </source>
</evidence>